<dbReference type="AlphaFoldDB" id="A0AA38LQJ3"/>
<evidence type="ECO:0000313" key="3">
    <source>
        <dbReference type="Proteomes" id="UP001164286"/>
    </source>
</evidence>
<dbReference type="InterPro" id="IPR057678">
    <property type="entry name" value="DUF7918"/>
</dbReference>
<keyword evidence="3" id="KW-1185">Reference proteome</keyword>
<dbReference type="EMBL" id="JAKWFO010000010">
    <property type="protein sequence ID" value="KAI9633372.1"/>
    <property type="molecule type" value="Genomic_DNA"/>
</dbReference>
<sequence length="427" mass="47100">MIYSGEGYRVEAWIERNDNSGVRFPEYRETDVEDEESGLAGAQHQCYLACEEGASFSIKFSIVGPERPSTDAVNVDINIDGRNISSLTISDIEGEGEINDEGEVSTMFVDEDGEMLEADLTFAPMPKTDDQDLVEIRGPTVDALGKIQIELWWGTQVTIIEGDDLYEPPGTSEASLGAVHEKKMGPYEPESTSIFTPAEENAFICRFIWKYHTPAELGFLGVIGEDELPPLQQPIAPGPSQVARGNMQNVKREAPADEGDYVIGPSKRANKGPDYLDTREMPITISEPHGATPMKGSTFGGGFLHSSSTSTHLLKSSLQRPTKLNFPFVAPELVLTVDEKELRGLIDGYGAGEFCYTVLADQLLFDAVRRFCSALLPVGRDDESSNVRAGHCHWGWRSLRRCERGLGRESYDAAGEAGRLVWIRRLR</sequence>
<reference evidence="2" key="1">
    <citation type="journal article" date="2022" name="G3 (Bethesda)">
        <title>High quality genome of the basidiomycete yeast Dioszegia hungarica PDD-24b-2 isolated from cloud water.</title>
        <authorList>
            <person name="Jarrige D."/>
            <person name="Haridas S."/>
            <person name="Bleykasten-Grosshans C."/>
            <person name="Joly M."/>
            <person name="Nadalig T."/>
            <person name="Sancelme M."/>
            <person name="Vuilleumier S."/>
            <person name="Grigoriev I.V."/>
            <person name="Amato P."/>
            <person name="Bringel F."/>
        </authorList>
    </citation>
    <scope>NUCLEOTIDE SEQUENCE</scope>
    <source>
        <strain evidence="2">PDD-24b-2</strain>
    </source>
</reference>
<name>A0AA38LQJ3_9TREE</name>
<comment type="caution">
    <text evidence="2">The sequence shown here is derived from an EMBL/GenBank/DDBJ whole genome shotgun (WGS) entry which is preliminary data.</text>
</comment>
<evidence type="ECO:0000259" key="1">
    <source>
        <dbReference type="Pfam" id="PF25534"/>
    </source>
</evidence>
<dbReference type="Pfam" id="PF25534">
    <property type="entry name" value="DUF7918"/>
    <property type="match status" value="1"/>
</dbReference>
<dbReference type="GeneID" id="77726889"/>
<accession>A0AA38LQJ3</accession>
<evidence type="ECO:0000313" key="2">
    <source>
        <dbReference type="EMBL" id="KAI9633372.1"/>
    </source>
</evidence>
<feature type="domain" description="DUF7918" evidence="1">
    <location>
        <begin position="21"/>
        <end position="184"/>
    </location>
</feature>
<gene>
    <name evidence="2" type="ORF">MKK02DRAFT_29002</name>
</gene>
<proteinExistence type="predicted"/>
<protein>
    <recommendedName>
        <fullName evidence="1">DUF7918 domain-containing protein</fullName>
    </recommendedName>
</protein>
<organism evidence="2 3">
    <name type="scientific">Dioszegia hungarica</name>
    <dbReference type="NCBI Taxonomy" id="4972"/>
    <lineage>
        <taxon>Eukaryota</taxon>
        <taxon>Fungi</taxon>
        <taxon>Dikarya</taxon>
        <taxon>Basidiomycota</taxon>
        <taxon>Agaricomycotina</taxon>
        <taxon>Tremellomycetes</taxon>
        <taxon>Tremellales</taxon>
        <taxon>Bulleribasidiaceae</taxon>
        <taxon>Dioszegia</taxon>
    </lineage>
</organism>
<dbReference type="Proteomes" id="UP001164286">
    <property type="component" value="Unassembled WGS sequence"/>
</dbReference>
<dbReference type="RefSeq" id="XP_052943149.1">
    <property type="nucleotide sequence ID" value="XM_053087684.1"/>
</dbReference>